<protein>
    <submittedName>
        <fullName evidence="2">Uncharacterized protein</fullName>
    </submittedName>
</protein>
<evidence type="ECO:0000313" key="2">
    <source>
        <dbReference type="EMBL" id="KPV77524.1"/>
    </source>
</evidence>
<feature type="compositionally biased region" description="Low complexity" evidence="1">
    <location>
        <begin position="65"/>
        <end position="81"/>
    </location>
</feature>
<feature type="compositionally biased region" description="Basic residues" evidence="1">
    <location>
        <begin position="24"/>
        <end position="33"/>
    </location>
</feature>
<sequence>TTLLYTSTLQHDPDQGRPPDRRRLGARHCGLRRRALDRERRERKRDGDAAGWRQRRPRRARKPAAARGSVPEAGQARAGSADRQRRRRRRGPEEPPGVRRALA</sequence>
<reference evidence="2 3" key="1">
    <citation type="journal article" date="2015" name="Front. Microbiol.">
        <title>Genome sequence of the plant growth promoting endophytic yeast Rhodotorula graminis WP1.</title>
        <authorList>
            <person name="Firrincieli A."/>
            <person name="Otillar R."/>
            <person name="Salamov A."/>
            <person name="Schmutz J."/>
            <person name="Khan Z."/>
            <person name="Redman R.S."/>
            <person name="Fleck N.D."/>
            <person name="Lindquist E."/>
            <person name="Grigoriev I.V."/>
            <person name="Doty S.L."/>
        </authorList>
    </citation>
    <scope>NUCLEOTIDE SEQUENCE [LARGE SCALE GENOMIC DNA]</scope>
    <source>
        <strain evidence="2 3">WP1</strain>
    </source>
</reference>
<dbReference type="EMBL" id="KQ474074">
    <property type="protein sequence ID" value="KPV77524.1"/>
    <property type="molecule type" value="Genomic_DNA"/>
</dbReference>
<feature type="compositionally biased region" description="Polar residues" evidence="1">
    <location>
        <begin position="1"/>
        <end position="10"/>
    </location>
</feature>
<dbReference type="AlphaFoldDB" id="A0A194SAA9"/>
<dbReference type="GeneID" id="28979293"/>
<evidence type="ECO:0000256" key="1">
    <source>
        <dbReference type="SAM" id="MobiDB-lite"/>
    </source>
</evidence>
<feature type="region of interest" description="Disordered" evidence="1">
    <location>
        <begin position="1"/>
        <end position="103"/>
    </location>
</feature>
<keyword evidence="3" id="KW-1185">Reference proteome</keyword>
<dbReference type="RefSeq" id="XP_018273573.1">
    <property type="nucleotide sequence ID" value="XM_018418846.1"/>
</dbReference>
<feature type="non-terminal residue" evidence="2">
    <location>
        <position position="1"/>
    </location>
</feature>
<organism evidence="2 3">
    <name type="scientific">Rhodotorula graminis (strain WP1)</name>
    <dbReference type="NCBI Taxonomy" id="578459"/>
    <lineage>
        <taxon>Eukaryota</taxon>
        <taxon>Fungi</taxon>
        <taxon>Dikarya</taxon>
        <taxon>Basidiomycota</taxon>
        <taxon>Pucciniomycotina</taxon>
        <taxon>Microbotryomycetes</taxon>
        <taxon>Sporidiobolales</taxon>
        <taxon>Sporidiobolaceae</taxon>
        <taxon>Rhodotorula</taxon>
    </lineage>
</organism>
<name>A0A194SAA9_RHOGW</name>
<feature type="compositionally biased region" description="Basic and acidic residues" evidence="1">
    <location>
        <begin position="34"/>
        <end position="48"/>
    </location>
</feature>
<feature type="compositionally biased region" description="Basic residues" evidence="1">
    <location>
        <begin position="53"/>
        <end position="64"/>
    </location>
</feature>
<feature type="compositionally biased region" description="Basic and acidic residues" evidence="1">
    <location>
        <begin position="11"/>
        <end position="23"/>
    </location>
</feature>
<accession>A0A194SAA9</accession>
<gene>
    <name evidence="2" type="ORF">RHOBADRAFT_65998</name>
</gene>
<proteinExistence type="predicted"/>
<dbReference type="Proteomes" id="UP000053890">
    <property type="component" value="Unassembled WGS sequence"/>
</dbReference>
<evidence type="ECO:0000313" key="3">
    <source>
        <dbReference type="Proteomes" id="UP000053890"/>
    </source>
</evidence>